<evidence type="ECO:0000313" key="1">
    <source>
        <dbReference type="EMBL" id="GER39973.1"/>
    </source>
</evidence>
<protein>
    <submittedName>
        <fullName evidence="1">Phosphoenolpyruvate carboxykinase</fullName>
    </submittedName>
</protein>
<accession>A0A5A7Q461</accession>
<gene>
    <name evidence="1" type="ORF">STAS_16612</name>
</gene>
<keyword evidence="2" id="KW-1185">Reference proteome</keyword>
<reference evidence="2" key="1">
    <citation type="journal article" date="2019" name="Curr. Biol.">
        <title>Genome Sequence of Striga asiatica Provides Insight into the Evolution of Plant Parasitism.</title>
        <authorList>
            <person name="Yoshida S."/>
            <person name="Kim S."/>
            <person name="Wafula E.K."/>
            <person name="Tanskanen J."/>
            <person name="Kim Y.M."/>
            <person name="Honaas L."/>
            <person name="Yang Z."/>
            <person name="Spallek T."/>
            <person name="Conn C.E."/>
            <person name="Ichihashi Y."/>
            <person name="Cheong K."/>
            <person name="Cui S."/>
            <person name="Der J.P."/>
            <person name="Gundlach H."/>
            <person name="Jiao Y."/>
            <person name="Hori C."/>
            <person name="Ishida J.K."/>
            <person name="Kasahara H."/>
            <person name="Kiba T."/>
            <person name="Kim M.S."/>
            <person name="Koo N."/>
            <person name="Laohavisit A."/>
            <person name="Lee Y.H."/>
            <person name="Lumba S."/>
            <person name="McCourt P."/>
            <person name="Mortimer J.C."/>
            <person name="Mutuku J.M."/>
            <person name="Nomura T."/>
            <person name="Sasaki-Sekimoto Y."/>
            <person name="Seto Y."/>
            <person name="Wang Y."/>
            <person name="Wakatake T."/>
            <person name="Sakakibara H."/>
            <person name="Demura T."/>
            <person name="Yamaguchi S."/>
            <person name="Yoneyama K."/>
            <person name="Manabe R.I."/>
            <person name="Nelson D.C."/>
            <person name="Schulman A.H."/>
            <person name="Timko M.P."/>
            <person name="dePamphilis C.W."/>
            <person name="Choi D."/>
            <person name="Shirasu K."/>
        </authorList>
    </citation>
    <scope>NUCLEOTIDE SEQUENCE [LARGE SCALE GENOMIC DNA]</scope>
    <source>
        <strain evidence="2">cv. UVA1</strain>
    </source>
</reference>
<comment type="caution">
    <text evidence="1">The sequence shown here is derived from an EMBL/GenBank/DDBJ whole genome shotgun (WGS) entry which is preliminary data.</text>
</comment>
<keyword evidence="1" id="KW-0670">Pyruvate</keyword>
<name>A0A5A7Q461_STRAF</name>
<keyword evidence="1" id="KW-0418">Kinase</keyword>
<dbReference type="AlphaFoldDB" id="A0A5A7Q461"/>
<dbReference type="EMBL" id="BKCP01005794">
    <property type="protein sequence ID" value="GER39973.1"/>
    <property type="molecule type" value="Genomic_DNA"/>
</dbReference>
<sequence length="169" mass="18829">MIALHDILVVLENDLYEGSIVDAHYGRVEVYSAAVGRVRNAPDSKNSTYVEIIGEFQRGVCLDKRHAVQRRPRCTSVGVCIAEVACGGEDRSSETSGHDNVIFLRWLVGCDKNRHALAYVNVEGRVANLHRVGPLDLHHLHLVALDSDVERVLEPNVAYPQTVRFAYNL</sequence>
<dbReference type="Proteomes" id="UP000325081">
    <property type="component" value="Unassembled WGS sequence"/>
</dbReference>
<evidence type="ECO:0000313" key="2">
    <source>
        <dbReference type="Proteomes" id="UP000325081"/>
    </source>
</evidence>
<dbReference type="GO" id="GO:0016301">
    <property type="term" value="F:kinase activity"/>
    <property type="evidence" value="ECO:0007669"/>
    <property type="project" value="UniProtKB-KW"/>
</dbReference>
<dbReference type="OrthoDB" id="2121828at2759"/>
<organism evidence="1 2">
    <name type="scientific">Striga asiatica</name>
    <name type="common">Asiatic witchweed</name>
    <name type="synonym">Buchnera asiatica</name>
    <dbReference type="NCBI Taxonomy" id="4170"/>
    <lineage>
        <taxon>Eukaryota</taxon>
        <taxon>Viridiplantae</taxon>
        <taxon>Streptophyta</taxon>
        <taxon>Embryophyta</taxon>
        <taxon>Tracheophyta</taxon>
        <taxon>Spermatophyta</taxon>
        <taxon>Magnoliopsida</taxon>
        <taxon>eudicotyledons</taxon>
        <taxon>Gunneridae</taxon>
        <taxon>Pentapetalae</taxon>
        <taxon>asterids</taxon>
        <taxon>lamiids</taxon>
        <taxon>Lamiales</taxon>
        <taxon>Orobanchaceae</taxon>
        <taxon>Buchnereae</taxon>
        <taxon>Striga</taxon>
    </lineage>
</organism>
<keyword evidence="1" id="KW-0808">Transferase</keyword>
<proteinExistence type="predicted"/>